<accession>A0A3S1BTV6</accession>
<evidence type="ECO:0000313" key="1">
    <source>
        <dbReference type="EMBL" id="RUT33227.1"/>
    </source>
</evidence>
<keyword evidence="2" id="KW-1185">Reference proteome</keyword>
<dbReference type="EMBL" id="RZNX01000002">
    <property type="protein sequence ID" value="RUT33227.1"/>
    <property type="molecule type" value="Genomic_DNA"/>
</dbReference>
<name>A0A3S1BTV6_9BACL</name>
<dbReference type="RefSeq" id="WP_127198343.1">
    <property type="nucleotide sequence ID" value="NZ_RZNX01000002.1"/>
</dbReference>
<protein>
    <submittedName>
        <fullName evidence="1">VCBS repeat-containing protein</fullName>
    </submittedName>
</protein>
<gene>
    <name evidence="1" type="ORF">EJP77_06110</name>
</gene>
<comment type="caution">
    <text evidence="1">The sequence shown here is derived from an EMBL/GenBank/DDBJ whole genome shotgun (WGS) entry which is preliminary data.</text>
</comment>
<reference evidence="1 2" key="1">
    <citation type="submission" date="2018-12" db="EMBL/GenBank/DDBJ databases">
        <authorList>
            <person name="Sun L."/>
            <person name="Chen Z."/>
        </authorList>
    </citation>
    <scope>NUCLEOTIDE SEQUENCE [LARGE SCALE GENOMIC DNA]</scope>
    <source>
        <strain evidence="1 2">3-5-3</strain>
    </source>
</reference>
<organism evidence="1 2">
    <name type="scientific">Paenibacillus zeisoli</name>
    <dbReference type="NCBI Taxonomy" id="2496267"/>
    <lineage>
        <taxon>Bacteria</taxon>
        <taxon>Bacillati</taxon>
        <taxon>Bacillota</taxon>
        <taxon>Bacilli</taxon>
        <taxon>Bacillales</taxon>
        <taxon>Paenibacillaceae</taxon>
        <taxon>Paenibacillus</taxon>
    </lineage>
</organism>
<sequence>MMNYFSGSHVRPEGTEQVLDREIGDVTGDRVPDTVTLTGQTSAAGSPFITGITLVVHSWGDRRTYRVPLRNNAGYQPTLFLGDFTGDSVSDVLVRIDSGGSGAITFDYVYTFTGGQPKLLFDSEQYNQQWNYTVNYLDFYRLQVNSPHSGKSFTVDISSRGKEYLDQIYNPDGTLKKPVQGFVDPLSGLYPIDLERDGTYELMALQGVSGLYHADRFGYMTNLLKWNGGSWELTQQWFSFLG</sequence>
<dbReference type="Proteomes" id="UP000272464">
    <property type="component" value="Unassembled WGS sequence"/>
</dbReference>
<dbReference type="SUPFAM" id="SSF69318">
    <property type="entry name" value="Integrin alpha N-terminal domain"/>
    <property type="match status" value="1"/>
</dbReference>
<proteinExistence type="predicted"/>
<dbReference type="InterPro" id="IPR028994">
    <property type="entry name" value="Integrin_alpha_N"/>
</dbReference>
<evidence type="ECO:0000313" key="2">
    <source>
        <dbReference type="Proteomes" id="UP000272464"/>
    </source>
</evidence>
<dbReference type="AlphaFoldDB" id="A0A3S1BTV6"/>
<dbReference type="OrthoDB" id="1653343at2"/>